<evidence type="ECO:0000256" key="1">
    <source>
        <dbReference type="ARBA" id="ARBA00022670"/>
    </source>
</evidence>
<comment type="caution">
    <text evidence="8">The sequence shown here is derived from an EMBL/GenBank/DDBJ whole genome shotgun (WGS) entry which is preliminary data.</text>
</comment>
<evidence type="ECO:0000256" key="2">
    <source>
        <dbReference type="ARBA" id="ARBA00022729"/>
    </source>
</evidence>
<dbReference type="PROSITE" id="PS50240">
    <property type="entry name" value="TRYPSIN_DOM"/>
    <property type="match status" value="1"/>
</dbReference>
<evidence type="ECO:0000256" key="4">
    <source>
        <dbReference type="ARBA" id="ARBA00023157"/>
    </source>
</evidence>
<keyword evidence="3 5" id="KW-0378">Hydrolase</keyword>
<dbReference type="InterPro" id="IPR033116">
    <property type="entry name" value="TRYPSIN_SER"/>
</dbReference>
<dbReference type="SUPFAM" id="SSF50494">
    <property type="entry name" value="Trypsin-like serine proteases"/>
    <property type="match status" value="1"/>
</dbReference>
<dbReference type="InterPro" id="IPR001254">
    <property type="entry name" value="Trypsin_dom"/>
</dbReference>
<dbReference type="AlphaFoldDB" id="A0AAV7PFA9"/>
<keyword evidence="4" id="KW-1015">Disulfide bond</keyword>
<keyword evidence="2 6" id="KW-0732">Signal</keyword>
<dbReference type="Proteomes" id="UP001066276">
    <property type="component" value="Chromosome 7"/>
</dbReference>
<keyword evidence="9" id="KW-1185">Reference proteome</keyword>
<dbReference type="PROSITE" id="PS00134">
    <property type="entry name" value="TRYPSIN_HIS"/>
    <property type="match status" value="1"/>
</dbReference>
<dbReference type="InterPro" id="IPR001314">
    <property type="entry name" value="Peptidase_S1A"/>
</dbReference>
<dbReference type="FunFam" id="2.40.10.10:FF:000024">
    <property type="entry name" value="Serine protease 53"/>
    <property type="match status" value="1"/>
</dbReference>
<gene>
    <name evidence="8" type="ORF">NDU88_004289</name>
</gene>
<dbReference type="InterPro" id="IPR009003">
    <property type="entry name" value="Peptidase_S1_PA"/>
</dbReference>
<evidence type="ECO:0000256" key="3">
    <source>
        <dbReference type="ARBA" id="ARBA00022801"/>
    </source>
</evidence>
<dbReference type="PANTHER" id="PTHR24253:SF153">
    <property type="entry name" value="SERINE PROTEASE HEPSIN"/>
    <property type="match status" value="1"/>
</dbReference>
<name>A0AAV7PFA9_PLEWA</name>
<evidence type="ECO:0000313" key="8">
    <source>
        <dbReference type="EMBL" id="KAJ1125874.1"/>
    </source>
</evidence>
<dbReference type="GO" id="GO:0006508">
    <property type="term" value="P:proteolysis"/>
    <property type="evidence" value="ECO:0007669"/>
    <property type="project" value="UniProtKB-KW"/>
</dbReference>
<evidence type="ECO:0000259" key="7">
    <source>
        <dbReference type="PROSITE" id="PS50240"/>
    </source>
</evidence>
<sequence>MGPTLLFGALFILFLGISNVNSLTSAPGTMIPDTMTFDPSANNVNRNQVCGRSRAQSRVVGGQNARSGEWPWQVSIRMSDRDICGGALISEKWVLSAAHCLRWARPLHISVVLGSLQLSGSNPHAVISKVKTIKLHPNYDFQSRSPGDLALVELQTPVNVTDYIMPICLPDSAVHFPTGMVCWITGWGYISSQEALPSPGILQKVKLPLIDAETCDELYHIQNDLLNENTSLVKEDMLCAGYVEGGKDGCKGDSGGPLVCQQDGTWLLAGISSFGEGCALANRPGVYSRIPAYIDWIKQIVPEISSTTMNLNITATSVVRQNFVSVARVSSDAHLPTISLALVTIASVLLRKLSDI</sequence>
<dbReference type="Gene3D" id="2.40.10.10">
    <property type="entry name" value="Trypsin-like serine proteases"/>
    <property type="match status" value="2"/>
</dbReference>
<feature type="signal peptide" evidence="6">
    <location>
        <begin position="1"/>
        <end position="22"/>
    </location>
</feature>
<evidence type="ECO:0000256" key="6">
    <source>
        <dbReference type="SAM" id="SignalP"/>
    </source>
</evidence>
<keyword evidence="1 5" id="KW-0645">Protease</keyword>
<dbReference type="PROSITE" id="PS00135">
    <property type="entry name" value="TRYPSIN_SER"/>
    <property type="match status" value="1"/>
</dbReference>
<dbReference type="InterPro" id="IPR043504">
    <property type="entry name" value="Peptidase_S1_PA_chymotrypsin"/>
</dbReference>
<dbReference type="CDD" id="cd00190">
    <property type="entry name" value="Tryp_SPc"/>
    <property type="match status" value="1"/>
</dbReference>
<evidence type="ECO:0000256" key="5">
    <source>
        <dbReference type="RuleBase" id="RU363034"/>
    </source>
</evidence>
<dbReference type="EMBL" id="JANPWB010000011">
    <property type="protein sequence ID" value="KAJ1125874.1"/>
    <property type="molecule type" value="Genomic_DNA"/>
</dbReference>
<protein>
    <recommendedName>
        <fullName evidence="7">Peptidase S1 domain-containing protein</fullName>
    </recommendedName>
</protein>
<accession>A0AAV7PFA9</accession>
<keyword evidence="5" id="KW-0720">Serine protease</keyword>
<dbReference type="InterPro" id="IPR018114">
    <property type="entry name" value="TRYPSIN_HIS"/>
</dbReference>
<reference evidence="8" key="1">
    <citation type="journal article" date="2022" name="bioRxiv">
        <title>Sequencing and chromosome-scale assembly of the giantPleurodeles waltlgenome.</title>
        <authorList>
            <person name="Brown T."/>
            <person name="Elewa A."/>
            <person name="Iarovenko S."/>
            <person name="Subramanian E."/>
            <person name="Araus A.J."/>
            <person name="Petzold A."/>
            <person name="Susuki M."/>
            <person name="Suzuki K.-i.T."/>
            <person name="Hayashi T."/>
            <person name="Toyoda A."/>
            <person name="Oliveira C."/>
            <person name="Osipova E."/>
            <person name="Leigh N.D."/>
            <person name="Simon A."/>
            <person name="Yun M.H."/>
        </authorList>
    </citation>
    <scope>NUCLEOTIDE SEQUENCE</scope>
    <source>
        <strain evidence="8">20211129_DDA</strain>
        <tissue evidence="8">Liver</tissue>
    </source>
</reference>
<feature type="chain" id="PRO_5043641983" description="Peptidase S1 domain-containing protein" evidence="6">
    <location>
        <begin position="23"/>
        <end position="356"/>
    </location>
</feature>
<dbReference type="PRINTS" id="PR00722">
    <property type="entry name" value="CHYMOTRYPSIN"/>
</dbReference>
<dbReference type="PANTHER" id="PTHR24253">
    <property type="entry name" value="TRANSMEMBRANE PROTEASE SERINE"/>
    <property type="match status" value="1"/>
</dbReference>
<organism evidence="8 9">
    <name type="scientific">Pleurodeles waltl</name>
    <name type="common">Iberian ribbed newt</name>
    <dbReference type="NCBI Taxonomy" id="8319"/>
    <lineage>
        <taxon>Eukaryota</taxon>
        <taxon>Metazoa</taxon>
        <taxon>Chordata</taxon>
        <taxon>Craniata</taxon>
        <taxon>Vertebrata</taxon>
        <taxon>Euteleostomi</taxon>
        <taxon>Amphibia</taxon>
        <taxon>Batrachia</taxon>
        <taxon>Caudata</taxon>
        <taxon>Salamandroidea</taxon>
        <taxon>Salamandridae</taxon>
        <taxon>Pleurodelinae</taxon>
        <taxon>Pleurodeles</taxon>
    </lineage>
</organism>
<proteinExistence type="predicted"/>
<dbReference type="SMART" id="SM00020">
    <property type="entry name" value="Tryp_SPc"/>
    <property type="match status" value="1"/>
</dbReference>
<evidence type="ECO:0000313" key="9">
    <source>
        <dbReference type="Proteomes" id="UP001066276"/>
    </source>
</evidence>
<dbReference type="Pfam" id="PF00089">
    <property type="entry name" value="Trypsin"/>
    <property type="match status" value="1"/>
</dbReference>
<feature type="domain" description="Peptidase S1" evidence="7">
    <location>
        <begin position="59"/>
        <end position="302"/>
    </location>
</feature>
<dbReference type="GO" id="GO:0004252">
    <property type="term" value="F:serine-type endopeptidase activity"/>
    <property type="evidence" value="ECO:0007669"/>
    <property type="project" value="InterPro"/>
</dbReference>